<evidence type="ECO:0000256" key="1">
    <source>
        <dbReference type="ARBA" id="ARBA00022737"/>
    </source>
</evidence>
<dbReference type="Pfam" id="PF12796">
    <property type="entry name" value="Ank_2"/>
    <property type="match status" value="2"/>
</dbReference>
<dbReference type="Gene3D" id="1.25.40.20">
    <property type="entry name" value="Ankyrin repeat-containing domain"/>
    <property type="match status" value="2"/>
</dbReference>
<dbReference type="PANTHER" id="PTHR24123:SF141">
    <property type="entry name" value="ANKYRIN 2, ISOFORM U"/>
    <property type="match status" value="1"/>
</dbReference>
<dbReference type="VEuPathDB" id="FungiDB:SMAC_07763"/>
<feature type="repeat" description="ANK" evidence="3">
    <location>
        <begin position="565"/>
        <end position="587"/>
    </location>
</feature>
<feature type="repeat" description="ANK" evidence="3">
    <location>
        <begin position="377"/>
        <end position="409"/>
    </location>
</feature>
<accession>A0A8S8ZMX2</accession>
<dbReference type="AlphaFoldDB" id="A0A8S8ZMX2"/>
<feature type="compositionally biased region" description="Low complexity" evidence="4">
    <location>
        <begin position="236"/>
        <end position="260"/>
    </location>
</feature>
<comment type="caution">
    <text evidence="5">The sequence shown here is derived from an EMBL/GenBank/DDBJ whole genome shotgun (WGS) entry which is preliminary data.</text>
</comment>
<dbReference type="Proteomes" id="UP000433876">
    <property type="component" value="Unassembled WGS sequence"/>
</dbReference>
<evidence type="ECO:0000256" key="2">
    <source>
        <dbReference type="ARBA" id="ARBA00023043"/>
    </source>
</evidence>
<organism evidence="5 6">
    <name type="scientific">Sordaria macrospora</name>
    <dbReference type="NCBI Taxonomy" id="5147"/>
    <lineage>
        <taxon>Eukaryota</taxon>
        <taxon>Fungi</taxon>
        <taxon>Dikarya</taxon>
        <taxon>Ascomycota</taxon>
        <taxon>Pezizomycotina</taxon>
        <taxon>Sordariomycetes</taxon>
        <taxon>Sordariomycetidae</taxon>
        <taxon>Sordariales</taxon>
        <taxon>Sordariaceae</taxon>
        <taxon>Sordaria</taxon>
    </lineage>
</organism>
<evidence type="ECO:0000256" key="4">
    <source>
        <dbReference type="SAM" id="MobiDB-lite"/>
    </source>
</evidence>
<keyword evidence="1" id="KW-0677">Repeat</keyword>
<dbReference type="OMA" id="GPQGDCR"/>
<evidence type="ECO:0000256" key="3">
    <source>
        <dbReference type="PROSITE-ProRule" id="PRU00023"/>
    </source>
</evidence>
<name>A0A8S8ZMX2_SORMA</name>
<proteinExistence type="predicted"/>
<gene>
    <name evidence="5" type="ORF">SMACR_07763</name>
</gene>
<reference evidence="5 6" key="1">
    <citation type="submission" date="2017-07" db="EMBL/GenBank/DDBJ databases">
        <title>Genome sequence of the Sordaria macrospora wild type strain R19027.</title>
        <authorList>
            <person name="Nowrousian M."/>
            <person name="Teichert I."/>
            <person name="Kueck U."/>
        </authorList>
    </citation>
    <scope>NUCLEOTIDE SEQUENCE [LARGE SCALE GENOMIC DNA]</scope>
    <source>
        <strain evidence="5 6">R19027</strain>
        <tissue evidence="5">Mycelium</tissue>
    </source>
</reference>
<dbReference type="EMBL" id="NMPR01000096">
    <property type="protein sequence ID" value="KAA8630698.1"/>
    <property type="molecule type" value="Genomic_DNA"/>
</dbReference>
<dbReference type="SMART" id="SM00248">
    <property type="entry name" value="ANK"/>
    <property type="match status" value="6"/>
</dbReference>
<evidence type="ECO:0000313" key="5">
    <source>
        <dbReference type="EMBL" id="KAA8630698.1"/>
    </source>
</evidence>
<dbReference type="PROSITE" id="PS50088">
    <property type="entry name" value="ANK_REPEAT"/>
    <property type="match status" value="3"/>
</dbReference>
<evidence type="ECO:0008006" key="7">
    <source>
        <dbReference type="Google" id="ProtNLM"/>
    </source>
</evidence>
<feature type="region of interest" description="Disordered" evidence="4">
    <location>
        <begin position="236"/>
        <end position="262"/>
    </location>
</feature>
<dbReference type="InterPro" id="IPR002110">
    <property type="entry name" value="Ankyrin_rpt"/>
</dbReference>
<dbReference type="InterPro" id="IPR036770">
    <property type="entry name" value="Ankyrin_rpt-contain_sf"/>
</dbReference>
<dbReference type="InterPro" id="IPR051165">
    <property type="entry name" value="Multifunctional_ANK_Repeat"/>
</dbReference>
<protein>
    <recommendedName>
        <fullName evidence="7">Ankyrin</fullName>
    </recommendedName>
</protein>
<keyword evidence="2 3" id="KW-0040">ANK repeat</keyword>
<dbReference type="SUPFAM" id="SSF48403">
    <property type="entry name" value="Ankyrin repeat"/>
    <property type="match status" value="1"/>
</dbReference>
<feature type="repeat" description="ANK" evidence="3">
    <location>
        <begin position="421"/>
        <end position="453"/>
    </location>
</feature>
<sequence>MATTTMTTTMKTTTMKTTPGTILLPPTPPQTPPLEAKKSTIPTFHSPLPAPYGTRTEYFEKPPQQPPKASTLNLLSPALPIPASLSTTFAFEKAPPASQPSQSLLAASARLSALGWKSRSRQGPQGDCRLLQKPNHSLAIPTLLPGGVPSVIVHGPKCECRIREEKTEKVGDDELVARVSTLARKAVVRERVEEVRMLKERERRRREKRERSTGRRKKGVFGWRVEIPREVSRFFGSGSTTSLSDSDSDSNSETTTSRTSGDNHKITDLCLACSNLDIDKIFAHFFTNSNTATNTNQVPVPINGRCTITSSESENAQPVETTPLFSALRSPLFATRPKSQVAILGLLLDLGADANASVSLPPLSFASIDLSNQAQQGRITALSTACILGNPRIVALLLQHGAKVDAKETSLPLSVSGKWGKGLSALDVAILAGQETIVEVLLRSGANVTGSCEVFLPVQVPTKLAGTIGGRPRMRMRSASTANFHSESRKQQLQQQYQGLGYGLEAQEPQWPAPLPVSRKTTRLSGVTPLHLACMSLSGQGHLGIASMILSSPYSKADTNARTSDGRTSLHYAAESLHLEVTSLLLSDHRTETDATDDDGATPLALLVGRLERVGASSRTGEEVVELVRRLLRAGANAGVRYTTDLSLKARLLAMDDGQGQGKKWGTLFDEDGRGVLRGSMKRRTF</sequence>
<feature type="compositionally biased region" description="Low complexity" evidence="4">
    <location>
        <begin position="1"/>
        <end position="24"/>
    </location>
</feature>
<feature type="region of interest" description="Disordered" evidence="4">
    <location>
        <begin position="1"/>
        <end position="45"/>
    </location>
</feature>
<dbReference type="PANTHER" id="PTHR24123">
    <property type="entry name" value="ANKYRIN REPEAT-CONTAINING"/>
    <property type="match status" value="1"/>
</dbReference>
<dbReference type="PROSITE" id="PS50297">
    <property type="entry name" value="ANK_REP_REGION"/>
    <property type="match status" value="2"/>
</dbReference>
<evidence type="ECO:0000313" key="6">
    <source>
        <dbReference type="Proteomes" id="UP000433876"/>
    </source>
</evidence>